<reference evidence="1 2" key="1">
    <citation type="journal article" date="2023" name="Microbiol. Resour. Announc.">
        <title>Complete Genome Sequence of Imperialibacter roseus strain P4T.</title>
        <authorList>
            <person name="Tizabi D.R."/>
            <person name="Bachvaroff T."/>
            <person name="Hill R.T."/>
        </authorList>
    </citation>
    <scope>NUCLEOTIDE SEQUENCE [LARGE SCALE GENOMIC DNA]</scope>
    <source>
        <strain evidence="1 2">P4T</strain>
    </source>
</reference>
<accession>A0ABZ0IX01</accession>
<dbReference type="EMBL" id="CP136051">
    <property type="protein sequence ID" value="WOK09161.1"/>
    <property type="molecule type" value="Genomic_DNA"/>
</dbReference>
<dbReference type="Proteomes" id="UP001302349">
    <property type="component" value="Chromosome"/>
</dbReference>
<evidence type="ECO:0000313" key="2">
    <source>
        <dbReference type="Proteomes" id="UP001302349"/>
    </source>
</evidence>
<sequence length="73" mass="8665">MITIEELVTLGVKKLRKFGYTHVNEQNILTDEVYRVFFEKILKERLEKNKEEQEDISHLLEKITFNSSNISPP</sequence>
<keyword evidence="2" id="KW-1185">Reference proteome</keyword>
<proteinExistence type="predicted"/>
<name>A0ABZ0IX01_9BACT</name>
<evidence type="ECO:0000313" key="1">
    <source>
        <dbReference type="EMBL" id="WOK09161.1"/>
    </source>
</evidence>
<protein>
    <submittedName>
        <fullName evidence="1">Uncharacterized protein</fullName>
    </submittedName>
</protein>
<dbReference type="RefSeq" id="WP_317491782.1">
    <property type="nucleotide sequence ID" value="NZ_CP136051.1"/>
</dbReference>
<organism evidence="1 2">
    <name type="scientific">Imperialibacter roseus</name>
    <dbReference type="NCBI Taxonomy" id="1324217"/>
    <lineage>
        <taxon>Bacteria</taxon>
        <taxon>Pseudomonadati</taxon>
        <taxon>Bacteroidota</taxon>
        <taxon>Cytophagia</taxon>
        <taxon>Cytophagales</taxon>
        <taxon>Flammeovirgaceae</taxon>
        <taxon>Imperialibacter</taxon>
    </lineage>
</organism>
<gene>
    <name evidence="1" type="ORF">RT717_10990</name>
</gene>